<name>A0A4P9W4W7_9FUNG</name>
<keyword evidence="3" id="KW-1185">Reference proteome</keyword>
<feature type="compositionally biased region" description="Low complexity" evidence="1">
    <location>
        <begin position="49"/>
        <end position="62"/>
    </location>
</feature>
<feature type="compositionally biased region" description="Basic residues" evidence="1">
    <location>
        <begin position="101"/>
        <end position="122"/>
    </location>
</feature>
<dbReference type="AlphaFoldDB" id="A0A4P9W4W7"/>
<protein>
    <submittedName>
        <fullName evidence="2">Uncharacterized protein</fullName>
    </submittedName>
</protein>
<organism evidence="2 3">
    <name type="scientific">Blyttiomyces helicus</name>
    <dbReference type="NCBI Taxonomy" id="388810"/>
    <lineage>
        <taxon>Eukaryota</taxon>
        <taxon>Fungi</taxon>
        <taxon>Fungi incertae sedis</taxon>
        <taxon>Chytridiomycota</taxon>
        <taxon>Chytridiomycota incertae sedis</taxon>
        <taxon>Chytridiomycetes</taxon>
        <taxon>Chytridiomycetes incertae sedis</taxon>
        <taxon>Blyttiomyces</taxon>
    </lineage>
</organism>
<feature type="compositionally biased region" description="Basic and acidic residues" evidence="1">
    <location>
        <begin position="88"/>
        <end position="100"/>
    </location>
</feature>
<gene>
    <name evidence="2" type="ORF">BDK51DRAFT_44362</name>
</gene>
<dbReference type="EMBL" id="KZ997773">
    <property type="protein sequence ID" value="RKO86972.1"/>
    <property type="molecule type" value="Genomic_DNA"/>
</dbReference>
<accession>A0A4P9W4W7</accession>
<feature type="region of interest" description="Disordered" evidence="1">
    <location>
        <begin position="1"/>
        <end position="122"/>
    </location>
</feature>
<proteinExistence type="predicted"/>
<feature type="non-terminal residue" evidence="2">
    <location>
        <position position="1"/>
    </location>
</feature>
<dbReference type="Proteomes" id="UP000269721">
    <property type="component" value="Unassembled WGS sequence"/>
</dbReference>
<sequence>KPKRGKFDGLSRKQKRTKQAREEDVAEMAAQRRAVRTAKQSVRPTRITAAAGPASASSSSSVQKKKKKPTKGFDREIVKGGKGGGPAKKGEKEKEKDKGGKGKLGKLRSNKSFKSKAKHKRR</sequence>
<evidence type="ECO:0000313" key="2">
    <source>
        <dbReference type="EMBL" id="RKO86972.1"/>
    </source>
</evidence>
<evidence type="ECO:0000256" key="1">
    <source>
        <dbReference type="SAM" id="MobiDB-lite"/>
    </source>
</evidence>
<feature type="compositionally biased region" description="Basic and acidic residues" evidence="1">
    <location>
        <begin position="1"/>
        <end position="11"/>
    </location>
</feature>
<evidence type="ECO:0000313" key="3">
    <source>
        <dbReference type="Proteomes" id="UP000269721"/>
    </source>
</evidence>
<reference evidence="3" key="1">
    <citation type="journal article" date="2018" name="Nat. Microbiol.">
        <title>Leveraging single-cell genomics to expand the fungal tree of life.</title>
        <authorList>
            <person name="Ahrendt S.R."/>
            <person name="Quandt C.A."/>
            <person name="Ciobanu D."/>
            <person name="Clum A."/>
            <person name="Salamov A."/>
            <person name="Andreopoulos B."/>
            <person name="Cheng J.F."/>
            <person name="Woyke T."/>
            <person name="Pelin A."/>
            <person name="Henrissat B."/>
            <person name="Reynolds N.K."/>
            <person name="Benny G.L."/>
            <person name="Smith M.E."/>
            <person name="James T.Y."/>
            <person name="Grigoriev I.V."/>
        </authorList>
    </citation>
    <scope>NUCLEOTIDE SEQUENCE [LARGE SCALE GENOMIC DNA]</scope>
</reference>